<reference evidence="1" key="2">
    <citation type="submission" date="2022-09" db="EMBL/GenBank/DDBJ databases">
        <title>Biosynthetic gene clusters of Dactylosporangioum fulvum.</title>
        <authorList>
            <person name="Caradec T."/>
        </authorList>
    </citation>
    <scope>NUCLEOTIDE SEQUENCE</scope>
    <source>
        <strain evidence="1">NRRL B-16292</strain>
    </source>
</reference>
<name>A0ABY5WDA7_9ACTN</name>
<sequence>MLHLRVISPLELTEKPDALSWVVGFFAGVRTLLVQRWWWRRRV</sequence>
<proteinExistence type="predicted"/>
<accession>A0ABY5WDA7</accession>
<keyword evidence="2" id="KW-1185">Reference proteome</keyword>
<reference evidence="1" key="1">
    <citation type="submission" date="2021-04" db="EMBL/GenBank/DDBJ databases">
        <authorList>
            <person name="Hartkoorn R.C."/>
            <person name="Beaudoing E."/>
            <person name="Hot D."/>
        </authorList>
    </citation>
    <scope>NUCLEOTIDE SEQUENCE</scope>
    <source>
        <strain evidence="1">NRRL B-16292</strain>
    </source>
</reference>
<dbReference type="RefSeq" id="WP_259865382.1">
    <property type="nucleotide sequence ID" value="NZ_BAAAST010000018.1"/>
</dbReference>
<dbReference type="Proteomes" id="UP001059617">
    <property type="component" value="Chromosome"/>
</dbReference>
<gene>
    <name evidence="1" type="ORF">Dfulv_19265</name>
</gene>
<dbReference type="EMBL" id="CP073720">
    <property type="protein sequence ID" value="UWP86261.1"/>
    <property type="molecule type" value="Genomic_DNA"/>
</dbReference>
<protein>
    <submittedName>
        <fullName evidence="1">Uncharacterized protein</fullName>
    </submittedName>
</protein>
<evidence type="ECO:0000313" key="1">
    <source>
        <dbReference type="EMBL" id="UWP86261.1"/>
    </source>
</evidence>
<organism evidence="1 2">
    <name type="scientific">Dactylosporangium fulvum</name>
    <dbReference type="NCBI Taxonomy" id="53359"/>
    <lineage>
        <taxon>Bacteria</taxon>
        <taxon>Bacillati</taxon>
        <taxon>Actinomycetota</taxon>
        <taxon>Actinomycetes</taxon>
        <taxon>Micromonosporales</taxon>
        <taxon>Micromonosporaceae</taxon>
        <taxon>Dactylosporangium</taxon>
    </lineage>
</organism>
<evidence type="ECO:0000313" key="2">
    <source>
        <dbReference type="Proteomes" id="UP001059617"/>
    </source>
</evidence>